<dbReference type="Gene3D" id="1.10.260.40">
    <property type="entry name" value="lambda repressor-like DNA-binding domains"/>
    <property type="match status" value="1"/>
</dbReference>
<dbReference type="Pfam" id="PF13413">
    <property type="entry name" value="HTH_25"/>
    <property type="match status" value="1"/>
</dbReference>
<evidence type="ECO:0000256" key="2">
    <source>
        <dbReference type="SAM" id="Phobius"/>
    </source>
</evidence>
<sequence length="306" mass="32392">MPEESTPSTVRPGERLRAAREAMGLDLPEIAARTRIPQRHLEAIEQGTYSGLPSITYASGFAKAYARAVNVDEVSIAHDVRAELGQIERPAITPEYPLQEPSRAAPSGIVWFGVIVALVIVAGIGIWYGTDWFRGGSAAQGDSLVQQLEPTPTPTAAAAPTPTPTVPAVEHVTLVARGPAWIRITDATGKKLVEKELAAGERYDVPDDADHPRIRTGRPDQLQVLLNGSEVAPLGTEVKVIEAELTSAALRARGQPGATPSPTPDATAAATPLRDRPLRRRSTPRADSTEASTVPATTPAGDTPNP</sequence>
<dbReference type="InterPro" id="IPR010982">
    <property type="entry name" value="Lambda_DNA-bd_dom_sf"/>
</dbReference>
<protein>
    <submittedName>
        <fullName evidence="4">Transcriptional regulator with XRE-family HTH domain</fullName>
    </submittedName>
</protein>
<dbReference type="Proteomes" id="UP000531251">
    <property type="component" value="Unassembled WGS sequence"/>
</dbReference>
<dbReference type="SUPFAM" id="SSF47413">
    <property type="entry name" value="lambda repressor-like DNA-binding domains"/>
    <property type="match status" value="1"/>
</dbReference>
<dbReference type="InterPro" id="IPR050400">
    <property type="entry name" value="Bact_Cytoskel_RodZ"/>
</dbReference>
<dbReference type="RefSeq" id="WP_241218024.1">
    <property type="nucleotide sequence ID" value="NZ_BAAADY010000001.1"/>
</dbReference>
<dbReference type="SMART" id="SM00530">
    <property type="entry name" value="HTH_XRE"/>
    <property type="match status" value="1"/>
</dbReference>
<accession>A0A7X5XY05</accession>
<dbReference type="InterPro" id="IPR001387">
    <property type="entry name" value="Cro/C1-type_HTH"/>
</dbReference>
<gene>
    <name evidence="4" type="ORF">GGR89_000582</name>
</gene>
<feature type="compositionally biased region" description="Low complexity" evidence="1">
    <location>
        <begin position="256"/>
        <end position="272"/>
    </location>
</feature>
<dbReference type="GO" id="GO:0003677">
    <property type="term" value="F:DNA binding"/>
    <property type="evidence" value="ECO:0007669"/>
    <property type="project" value="InterPro"/>
</dbReference>
<dbReference type="InterPro" id="IPR025194">
    <property type="entry name" value="RodZ-like_C"/>
</dbReference>
<proteinExistence type="predicted"/>
<dbReference type="CDD" id="cd00093">
    <property type="entry name" value="HTH_XRE"/>
    <property type="match status" value="1"/>
</dbReference>
<evidence type="ECO:0000259" key="3">
    <source>
        <dbReference type="SMART" id="SM00530"/>
    </source>
</evidence>
<feature type="transmembrane region" description="Helical" evidence="2">
    <location>
        <begin position="108"/>
        <end position="128"/>
    </location>
</feature>
<keyword evidence="2" id="KW-0812">Transmembrane</keyword>
<keyword evidence="2" id="KW-0472">Membrane</keyword>
<dbReference type="Pfam" id="PF13464">
    <property type="entry name" value="RodZ_C"/>
    <property type="match status" value="1"/>
</dbReference>
<reference evidence="4 5" key="1">
    <citation type="submission" date="2020-03" db="EMBL/GenBank/DDBJ databases">
        <title>Genomic Encyclopedia of Type Strains, Phase IV (KMG-IV): sequencing the most valuable type-strain genomes for metagenomic binning, comparative biology and taxonomic classification.</title>
        <authorList>
            <person name="Goeker M."/>
        </authorList>
    </citation>
    <scope>NUCLEOTIDE SEQUENCE [LARGE SCALE GENOMIC DNA]</scope>
    <source>
        <strain evidence="4 5">DSM 7225</strain>
    </source>
</reference>
<evidence type="ECO:0000256" key="1">
    <source>
        <dbReference type="SAM" id="MobiDB-lite"/>
    </source>
</evidence>
<name>A0A7X5XY05_9SPHN</name>
<keyword evidence="5" id="KW-1185">Reference proteome</keyword>
<comment type="caution">
    <text evidence="4">The sequence shown here is derived from an EMBL/GenBank/DDBJ whole genome shotgun (WGS) entry which is preliminary data.</text>
</comment>
<evidence type="ECO:0000313" key="5">
    <source>
        <dbReference type="Proteomes" id="UP000531251"/>
    </source>
</evidence>
<dbReference type="AlphaFoldDB" id="A0A7X5XY05"/>
<keyword evidence="2" id="KW-1133">Transmembrane helix</keyword>
<dbReference type="EMBL" id="JAATJB010000001">
    <property type="protein sequence ID" value="NJB96290.1"/>
    <property type="molecule type" value="Genomic_DNA"/>
</dbReference>
<organism evidence="4 5">
    <name type="scientific">Sphingomonas trueperi</name>
    <dbReference type="NCBI Taxonomy" id="53317"/>
    <lineage>
        <taxon>Bacteria</taxon>
        <taxon>Pseudomonadati</taxon>
        <taxon>Pseudomonadota</taxon>
        <taxon>Alphaproteobacteria</taxon>
        <taxon>Sphingomonadales</taxon>
        <taxon>Sphingomonadaceae</taxon>
        <taxon>Sphingomonas</taxon>
    </lineage>
</organism>
<evidence type="ECO:0000313" key="4">
    <source>
        <dbReference type="EMBL" id="NJB96290.1"/>
    </source>
</evidence>
<feature type="region of interest" description="Disordered" evidence="1">
    <location>
        <begin position="252"/>
        <end position="306"/>
    </location>
</feature>
<feature type="domain" description="HTH cro/C1-type" evidence="3">
    <location>
        <begin position="15"/>
        <end position="72"/>
    </location>
</feature>
<dbReference type="PANTHER" id="PTHR34475">
    <property type="match status" value="1"/>
</dbReference>
<dbReference type="PANTHER" id="PTHR34475:SF1">
    <property type="entry name" value="CYTOSKELETON PROTEIN RODZ"/>
    <property type="match status" value="1"/>
</dbReference>